<evidence type="ECO:0000313" key="2">
    <source>
        <dbReference type="Proteomes" id="UP000014216"/>
    </source>
</evidence>
<dbReference type="AlphaFoldDB" id="S0G616"/>
<accession>S0G616</accession>
<dbReference type="Pfam" id="PF11136">
    <property type="entry name" value="DUF2889"/>
    <property type="match status" value="1"/>
</dbReference>
<evidence type="ECO:0000313" key="1">
    <source>
        <dbReference type="EMBL" id="EMS79781.1"/>
    </source>
</evidence>
<dbReference type="InterPro" id="IPR021312">
    <property type="entry name" value="DUF2889"/>
</dbReference>
<gene>
    <name evidence="1" type="ORF">Dpo_4c03330</name>
</gene>
<dbReference type="OrthoDB" id="5420961at2"/>
<protein>
    <recommendedName>
        <fullName evidence="3">DUF2889 domain-containing protein</fullName>
    </recommendedName>
</protein>
<sequence>MTFQETADLEKIHNRNLDISSYVVDDAHILIAGELQERNLVTVFERSGETIDPHVFHRMQIQLLIKTSELKIVDLHVKIPDAPHDEICREMETSLEGIKGLVIAPGFTAKVKKIAGGTQGCVHLTTLLLSMAPAALQGYWIFEARDRNRVLEASFEIEQYLIDTCWAWRKQGPLAKAVMNQLNQG</sequence>
<name>S0G616_9BACT</name>
<dbReference type="RefSeq" id="WP_006966062.1">
    <property type="nucleotide sequence ID" value="NZ_APJX01000004.1"/>
</dbReference>
<reference evidence="1 2" key="1">
    <citation type="journal article" date="2013" name="Genome Announc.">
        <title>Draft Genome Sequence of Desulfotignum phosphitoxidans DSM 13687 Strain FiPS-3.</title>
        <authorList>
            <person name="Poehlein A."/>
            <person name="Daniel R."/>
            <person name="Simeonova D.D."/>
        </authorList>
    </citation>
    <scope>NUCLEOTIDE SEQUENCE [LARGE SCALE GENOMIC DNA]</scope>
    <source>
        <strain evidence="1 2">DSM 13687</strain>
    </source>
</reference>
<dbReference type="EMBL" id="APJX01000004">
    <property type="protein sequence ID" value="EMS79781.1"/>
    <property type="molecule type" value="Genomic_DNA"/>
</dbReference>
<dbReference type="Proteomes" id="UP000014216">
    <property type="component" value="Unassembled WGS sequence"/>
</dbReference>
<comment type="caution">
    <text evidence="1">The sequence shown here is derived from an EMBL/GenBank/DDBJ whole genome shotgun (WGS) entry which is preliminary data.</text>
</comment>
<evidence type="ECO:0008006" key="3">
    <source>
        <dbReference type="Google" id="ProtNLM"/>
    </source>
</evidence>
<organism evidence="1 2">
    <name type="scientific">Desulfotignum phosphitoxidans DSM 13687</name>
    <dbReference type="NCBI Taxonomy" id="1286635"/>
    <lineage>
        <taxon>Bacteria</taxon>
        <taxon>Pseudomonadati</taxon>
        <taxon>Thermodesulfobacteriota</taxon>
        <taxon>Desulfobacteria</taxon>
        <taxon>Desulfobacterales</taxon>
        <taxon>Desulfobacteraceae</taxon>
        <taxon>Desulfotignum</taxon>
    </lineage>
</organism>
<keyword evidence="2" id="KW-1185">Reference proteome</keyword>
<proteinExistence type="predicted"/>